<accession>F8L692</accession>
<proteinExistence type="predicted"/>
<dbReference type="AlphaFoldDB" id="F8L692"/>
<feature type="signal peptide" evidence="1">
    <location>
        <begin position="1"/>
        <end position="18"/>
    </location>
</feature>
<dbReference type="PANTHER" id="PTHR12338">
    <property type="entry name" value="AUTOTRANSPORTER"/>
    <property type="match status" value="1"/>
</dbReference>
<keyword evidence="1" id="KW-0732">Signal</keyword>
<protein>
    <recommendedName>
        <fullName evidence="2">Filamentous haemagglutinin FhaB/tRNA nuclease CdiA-like TPS domain-containing protein</fullName>
    </recommendedName>
</protein>
<dbReference type="InterPro" id="IPR011050">
    <property type="entry name" value="Pectin_lyase_fold/virulence"/>
</dbReference>
<dbReference type="SUPFAM" id="SSF51126">
    <property type="entry name" value="Pectin lyase-like"/>
    <property type="match status" value="1"/>
</dbReference>
<dbReference type="RefSeq" id="WP_013942689.1">
    <property type="nucleotide sequence ID" value="NC_015713.1"/>
</dbReference>
<organism evidence="3 4">
    <name type="scientific">Simkania negevensis (strain ATCC VR-1471 / DSM 27360 / Z)</name>
    <dbReference type="NCBI Taxonomy" id="331113"/>
    <lineage>
        <taxon>Bacteria</taxon>
        <taxon>Pseudomonadati</taxon>
        <taxon>Chlamydiota</taxon>
        <taxon>Chlamydiia</taxon>
        <taxon>Parachlamydiales</taxon>
        <taxon>Simkaniaceae</taxon>
        <taxon>Simkania</taxon>
    </lineage>
</organism>
<dbReference type="PANTHER" id="PTHR12338:SF5">
    <property type="entry name" value="ANTIGEN 43-RELATED"/>
    <property type="match status" value="1"/>
</dbReference>
<dbReference type="HOGENOM" id="CLU_287405_0_0_0"/>
<dbReference type="Pfam" id="PF05860">
    <property type="entry name" value="TPS"/>
    <property type="match status" value="1"/>
</dbReference>
<dbReference type="OrthoDB" id="433405at2"/>
<dbReference type="Proteomes" id="UP000000496">
    <property type="component" value="Chromosome gsn.131"/>
</dbReference>
<keyword evidence="4" id="KW-1185">Reference proteome</keyword>
<reference key="1">
    <citation type="journal article" date="2011" name="Mol. Biol. Evol.">
        <title>Unity in variety -- the pan-genome of the Chlamydiae.</title>
        <authorList>
            <person name="Collingro A."/>
            <person name="Tischler P."/>
            <person name="Weinmaier T."/>
            <person name="Penz T."/>
            <person name="Heinz E."/>
            <person name="Brunham R.C."/>
            <person name="Read T.D."/>
            <person name="Bavoil P.M."/>
            <person name="Sachse K."/>
            <person name="Kahane S."/>
            <person name="Friedman M.G."/>
            <person name="Rattei T."/>
            <person name="Myers G.S.A."/>
            <person name="Horn M."/>
        </authorList>
    </citation>
    <scope>NUCLEOTIDE SEQUENCE</scope>
    <source>
        <strain>Z</strain>
    </source>
</reference>
<evidence type="ECO:0000313" key="4">
    <source>
        <dbReference type="Proteomes" id="UP000000496"/>
    </source>
</evidence>
<dbReference type="eggNOG" id="COG3210">
    <property type="taxonomic scope" value="Bacteria"/>
</dbReference>
<dbReference type="NCBIfam" id="TIGR01901">
    <property type="entry name" value="adhes_NPXG"/>
    <property type="match status" value="1"/>
</dbReference>
<dbReference type="STRING" id="331113.SNE_A03450"/>
<dbReference type="Gene3D" id="2.160.20.10">
    <property type="entry name" value="Single-stranded right-handed beta-helix, Pectin lyase-like"/>
    <property type="match status" value="1"/>
</dbReference>
<dbReference type="InterPro" id="IPR012334">
    <property type="entry name" value="Pectin_lyas_fold"/>
</dbReference>
<name>F8L692_SIMNZ</name>
<evidence type="ECO:0000313" key="3">
    <source>
        <dbReference type="EMBL" id="CCB88222.1"/>
    </source>
</evidence>
<dbReference type="InterPro" id="IPR050909">
    <property type="entry name" value="Bact_Autotransporter_VF"/>
</dbReference>
<dbReference type="InterPro" id="IPR008638">
    <property type="entry name" value="FhaB/CdiA-like_TPS"/>
</dbReference>
<feature type="domain" description="Filamentous haemagglutinin FhaB/tRNA nuclease CdiA-like TPS" evidence="2">
    <location>
        <begin position="16"/>
        <end position="127"/>
    </location>
</feature>
<feature type="chain" id="PRO_5003374211" description="Filamentous haemagglutinin FhaB/tRNA nuclease CdiA-like TPS domain-containing protein" evidence="1">
    <location>
        <begin position="19"/>
        <end position="1072"/>
    </location>
</feature>
<dbReference type="SMART" id="SM00912">
    <property type="entry name" value="Haemagg_act"/>
    <property type="match status" value="1"/>
</dbReference>
<dbReference type="EMBL" id="FR872582">
    <property type="protein sequence ID" value="CCB88222.1"/>
    <property type="molecule type" value="Genomic_DNA"/>
</dbReference>
<sequence>MRRTLTALAIFASGLAWSNPSGHHVIHGEAQVTHSQQACHIHATDHTVIHWQDFSIGAGETTRFIQPSNQSVILNRVVGNKLSEIYGTLEANGKLFLLNQNGILFGENALVNVGELIASTLNLSLEDFLKEDTLHFHGSSKGAIINHGTLKSTLGNVTLFSRHILNTGSIETPEGKTELVAAADILLKPHNAKRILIQPTREEKTDIGIDQQGKIAALETYLEADGYLYDLAIKHDGEIEALTIKQDGGRVFLRADQGTTILSGNICVPRGEITAQGKQVLVFDQAHLSVSDKYHAGNIHLGEGSDLTFVAAGALLEANTLKSGKGGNLFVLSDGTSLFLGKGEARAGLYGGDGGFIEVSGSKSTLFHGSTDRFAPFGENGTLLLDPEANFVISTRFEHNYTAIPPSFIPTSDIVNLSIDTLLAELAQGPVTIQTHFEGEGGLQGHIRLSSDVIRTYDSPHTFTLNSTGKEGILWNGNLINNGMGNIELFAQNGPILVTPELSTTPALIQTAGNIKLEAQGAIDILGQHTQCAAIKTTQAGSISLQSQEGIALSSSFKAPALIHIENGPLKIQSLGPLNLNGRNNAAAELRSNGMGDIIIQSAGSIDLFGESGPALISFSHQFGNLVVDNVKQGIEIWAFQDTAAIEGGLGSITLKRIEGDINLMAEQATTSISAVGPLTIQTNGSIQLDAIQNNATIGSNHLVQLSAGGTFLLTAEEGNASLLSLQGMMLHAQEDFLLNGTKTGQASIRSPNTNLFVGHDLELFSHTSIDGKNGPLLISIGHDFSMSNPLSTIQPSIQGAELKITVVHDLFMTHNSTIKATNGSLDLSIGETVSLDRSALLTSHGGPLTINAFQGNIYLRNSSVARSLTDNLSISSGKSMLIEGFSRLECHGDQGMTLLVDTLYPQSVGTGGFVLGHNASLNSGQAPIQIFAAKRSLNSIDGTLNGYRVASAPLYINTKEELWGIFYPHQHNHTLATSPNTKFAVFHKEVGLIPINSKGVTQKDFVRMVVNFTGPFIAELFRNLHPYNEYTAESKSFTVTYPKGYTPEVEPFSIKYPTFRYWTAREIIQCN</sequence>
<evidence type="ECO:0000259" key="2">
    <source>
        <dbReference type="SMART" id="SM00912"/>
    </source>
</evidence>
<gene>
    <name evidence="3" type="ordered locus">SNE_A03450</name>
</gene>
<dbReference type="KEGG" id="sng:SNE_A03450"/>
<evidence type="ECO:0000256" key="1">
    <source>
        <dbReference type="SAM" id="SignalP"/>
    </source>
</evidence>
<reference evidence="3 4" key="2">
    <citation type="journal article" date="2011" name="Mol. Biol. Evol.">
        <title>Unity in variety--the pan-genome of the Chlamydiae.</title>
        <authorList>
            <person name="Collingro A."/>
            <person name="Tischler P."/>
            <person name="Weinmaier T."/>
            <person name="Penz T."/>
            <person name="Heinz E."/>
            <person name="Brunham R.C."/>
            <person name="Read T.D."/>
            <person name="Bavoil P.M."/>
            <person name="Sachse K."/>
            <person name="Kahane S."/>
            <person name="Friedman M.G."/>
            <person name="Rattei T."/>
            <person name="Myers G.S."/>
            <person name="Horn M."/>
        </authorList>
    </citation>
    <scope>NUCLEOTIDE SEQUENCE [LARGE SCALE GENOMIC DNA]</scope>
    <source>
        <strain evidence="4">ATCC VR-1471 / Z</strain>
    </source>
</reference>